<proteinExistence type="predicted"/>
<comment type="caution">
    <text evidence="2">The sequence shown here is derived from an EMBL/GenBank/DDBJ whole genome shotgun (WGS) entry which is preliminary data.</text>
</comment>
<feature type="compositionally biased region" description="Basic residues" evidence="1">
    <location>
        <begin position="41"/>
        <end position="54"/>
    </location>
</feature>
<feature type="compositionally biased region" description="Acidic residues" evidence="1">
    <location>
        <begin position="13"/>
        <end position="27"/>
    </location>
</feature>
<protein>
    <submittedName>
        <fullName evidence="2">(spotted green pufferfish) hypothetical protein</fullName>
    </submittedName>
</protein>
<reference evidence="2" key="2">
    <citation type="submission" date="2004-02" db="EMBL/GenBank/DDBJ databases">
        <authorList>
            <consortium name="Genoscope"/>
            <consortium name="Whitehead Institute Centre for Genome Research"/>
        </authorList>
    </citation>
    <scope>NUCLEOTIDE SEQUENCE</scope>
</reference>
<organism evidence="2">
    <name type="scientific">Tetraodon nigroviridis</name>
    <name type="common">Spotted green pufferfish</name>
    <name type="synonym">Chelonodon nigroviridis</name>
    <dbReference type="NCBI Taxonomy" id="99883"/>
    <lineage>
        <taxon>Eukaryota</taxon>
        <taxon>Metazoa</taxon>
        <taxon>Chordata</taxon>
        <taxon>Craniata</taxon>
        <taxon>Vertebrata</taxon>
        <taxon>Euteleostomi</taxon>
        <taxon>Actinopterygii</taxon>
        <taxon>Neopterygii</taxon>
        <taxon>Teleostei</taxon>
        <taxon>Neoteleostei</taxon>
        <taxon>Acanthomorphata</taxon>
        <taxon>Eupercaria</taxon>
        <taxon>Tetraodontiformes</taxon>
        <taxon>Tetradontoidea</taxon>
        <taxon>Tetraodontidae</taxon>
        <taxon>Tetraodon</taxon>
    </lineage>
</organism>
<gene>
    <name evidence="2" type="ORF">GSTENG00002733001</name>
</gene>
<evidence type="ECO:0000256" key="1">
    <source>
        <dbReference type="SAM" id="MobiDB-lite"/>
    </source>
</evidence>
<feature type="region of interest" description="Disordered" evidence="1">
    <location>
        <begin position="1"/>
        <end position="102"/>
    </location>
</feature>
<dbReference type="AlphaFoldDB" id="Q4TDL5"/>
<reference evidence="2" key="1">
    <citation type="journal article" date="2004" name="Nature">
        <title>Genome duplication in the teleost fish Tetraodon nigroviridis reveals the early vertebrate proto-karyotype.</title>
        <authorList>
            <person name="Jaillon O."/>
            <person name="Aury J.-M."/>
            <person name="Brunet F."/>
            <person name="Petit J.-L."/>
            <person name="Stange-Thomann N."/>
            <person name="Mauceli E."/>
            <person name="Bouneau L."/>
            <person name="Fischer C."/>
            <person name="Ozouf-Costaz C."/>
            <person name="Bernot A."/>
            <person name="Nicaud S."/>
            <person name="Jaffe D."/>
            <person name="Fisher S."/>
            <person name="Lutfalla G."/>
            <person name="Dossat C."/>
            <person name="Segurens B."/>
            <person name="Dasilva C."/>
            <person name="Salanoubat M."/>
            <person name="Levy M."/>
            <person name="Boudet N."/>
            <person name="Castellano S."/>
            <person name="Anthouard V."/>
            <person name="Jubin C."/>
            <person name="Castelli V."/>
            <person name="Katinka M."/>
            <person name="Vacherie B."/>
            <person name="Biemont C."/>
            <person name="Skalli Z."/>
            <person name="Cattolico L."/>
            <person name="Poulain J."/>
            <person name="De Berardinis V."/>
            <person name="Cruaud C."/>
            <person name="Duprat S."/>
            <person name="Brottier P."/>
            <person name="Coutanceau J.-P."/>
            <person name="Gouzy J."/>
            <person name="Parra G."/>
            <person name="Lardier G."/>
            <person name="Chapple C."/>
            <person name="McKernan K.J."/>
            <person name="McEwan P."/>
            <person name="Bosak S."/>
            <person name="Kellis M."/>
            <person name="Volff J.-N."/>
            <person name="Guigo R."/>
            <person name="Zody M.C."/>
            <person name="Mesirov J."/>
            <person name="Lindblad-Toh K."/>
            <person name="Birren B."/>
            <person name="Nusbaum C."/>
            <person name="Kahn D."/>
            <person name="Robinson-Rechavi M."/>
            <person name="Laudet V."/>
            <person name="Schachter V."/>
            <person name="Quetier F."/>
            <person name="Saurin W."/>
            <person name="Scarpelli C."/>
            <person name="Wincker P."/>
            <person name="Lander E.S."/>
            <person name="Weissenbach J."/>
            <person name="Roest Crollius H."/>
        </authorList>
    </citation>
    <scope>NUCLEOTIDE SEQUENCE [LARGE SCALE GENOMIC DNA]</scope>
</reference>
<feature type="compositionally biased region" description="Basic and acidic residues" evidence="1">
    <location>
        <begin position="1"/>
        <end position="12"/>
    </location>
</feature>
<dbReference type="OrthoDB" id="1922977at2759"/>
<feature type="compositionally biased region" description="Basic and acidic residues" evidence="1">
    <location>
        <begin position="29"/>
        <end position="38"/>
    </location>
</feature>
<sequence length="225" mass="24668">MDLQRGHSPKEEGELEDGEICDDETEESLPIRRGDGNRPARGARLRPRKLHQHSHNIPLMGHQPPEFRHIIPYNRPHGHGPFPPAPRQQCGPRGTDRPPAPSPCPLLPLPPPVPPPMPVFDPHGDPCPRTSGFWERTTAPWVVLGTGPCPTTGRGTGTGGPGVVGTPGCCPVVTGPERCRATENVSCLNYMSHLNSRRHMTSIFNVVYQVSQVQRYKMAEIDSCS</sequence>
<evidence type="ECO:0000313" key="2">
    <source>
        <dbReference type="EMBL" id="CAF89017.1"/>
    </source>
</evidence>
<dbReference type="KEGG" id="tng:GSTEN00002733G001"/>
<dbReference type="EMBL" id="CAAE01006178">
    <property type="protein sequence ID" value="CAF89017.1"/>
    <property type="molecule type" value="Genomic_DNA"/>
</dbReference>
<accession>Q4TDL5</accession>
<name>Q4TDL5_TETNG</name>